<dbReference type="CDD" id="cd03801">
    <property type="entry name" value="GT4_PimA-like"/>
    <property type="match status" value="1"/>
</dbReference>
<evidence type="ECO:0000259" key="1">
    <source>
        <dbReference type="Pfam" id="PF00534"/>
    </source>
</evidence>
<dbReference type="Proteomes" id="UP000321058">
    <property type="component" value="Unassembled WGS sequence"/>
</dbReference>
<dbReference type="PANTHER" id="PTHR45871:SF1">
    <property type="entry name" value="PHOSPHATIDYLINOSITOL N-ACETYLGLUCOSAMINYLTRANSFERASE SUBUNIT A"/>
    <property type="match status" value="1"/>
</dbReference>
<sequence length="361" mass="39207">MNVLLVGGSRSVQGGVEQFCVRAEEALTSIGRHRVEHIFSDAAYLRPKTLPRLAACMGALFRRRNADWDCVWLQYSSFPDLVVLVVCRLLGYRVLVTPHVGRSLASIRNPVLHFVGLRLLSTANGIALLSDSQMEELVLPASSSKCTILTFLPKALASPRGEPPAGGAPPVRLVHAARLSRGKGSFLFIEVCAILKRAGLPFSARLIGPSDEHTRQELESLISERDLQGDVAFLGAMPGPALLGELSQADVLVHLSELDALPLIVLESIGCDVFPICLDLPGARHITRSYCGHVVGHPAADRKAADFILSQDRSSLKSRARLAGARLRRDYDWSNCVSVCERALTDMTGLRKAAPVEDLPR</sequence>
<dbReference type="Gene3D" id="3.40.50.2000">
    <property type="entry name" value="Glycogen Phosphorylase B"/>
    <property type="match status" value="2"/>
</dbReference>
<dbReference type="EMBL" id="BKAJ01000114">
    <property type="protein sequence ID" value="GEP58947.1"/>
    <property type="molecule type" value="Genomic_DNA"/>
</dbReference>
<dbReference type="OrthoDB" id="8432143at2"/>
<feature type="domain" description="Glycosyl transferase family 1" evidence="1">
    <location>
        <begin position="173"/>
        <end position="298"/>
    </location>
</feature>
<accession>A0A512NJ19</accession>
<dbReference type="InterPro" id="IPR001296">
    <property type="entry name" value="Glyco_trans_1"/>
</dbReference>
<evidence type="ECO:0000313" key="3">
    <source>
        <dbReference type="Proteomes" id="UP000321058"/>
    </source>
</evidence>
<name>A0A512NJ19_9HYPH</name>
<comment type="caution">
    <text evidence="2">The sequence shown here is derived from an EMBL/GenBank/DDBJ whole genome shotgun (WGS) entry which is preliminary data.</text>
</comment>
<proteinExistence type="predicted"/>
<dbReference type="AlphaFoldDB" id="A0A512NJ19"/>
<gene>
    <name evidence="2" type="ORF">RSO01_61130</name>
</gene>
<dbReference type="SUPFAM" id="SSF53756">
    <property type="entry name" value="UDP-Glycosyltransferase/glycogen phosphorylase"/>
    <property type="match status" value="1"/>
</dbReference>
<dbReference type="GO" id="GO:0016757">
    <property type="term" value="F:glycosyltransferase activity"/>
    <property type="evidence" value="ECO:0007669"/>
    <property type="project" value="InterPro"/>
</dbReference>
<evidence type="ECO:0000313" key="2">
    <source>
        <dbReference type="EMBL" id="GEP58947.1"/>
    </source>
</evidence>
<organism evidence="2 3">
    <name type="scientific">Reyranella soli</name>
    <dbReference type="NCBI Taxonomy" id="1230389"/>
    <lineage>
        <taxon>Bacteria</taxon>
        <taxon>Pseudomonadati</taxon>
        <taxon>Pseudomonadota</taxon>
        <taxon>Alphaproteobacteria</taxon>
        <taxon>Hyphomicrobiales</taxon>
        <taxon>Reyranellaceae</taxon>
        <taxon>Reyranella</taxon>
    </lineage>
</organism>
<keyword evidence="3" id="KW-1185">Reference proteome</keyword>
<dbReference type="PANTHER" id="PTHR45871">
    <property type="entry name" value="N-ACETYLGLUCOSAMINYL-PHOSPHATIDYLINOSITOL BIOSYNTHETIC PROTEIN"/>
    <property type="match status" value="1"/>
</dbReference>
<reference evidence="2 3" key="1">
    <citation type="submission" date="2019-07" db="EMBL/GenBank/DDBJ databases">
        <title>Whole genome shotgun sequence of Reyranella soli NBRC 108950.</title>
        <authorList>
            <person name="Hosoyama A."/>
            <person name="Uohara A."/>
            <person name="Ohji S."/>
            <person name="Ichikawa N."/>
        </authorList>
    </citation>
    <scope>NUCLEOTIDE SEQUENCE [LARGE SCALE GENOMIC DNA]</scope>
    <source>
        <strain evidence="2 3">NBRC 108950</strain>
    </source>
</reference>
<dbReference type="RefSeq" id="WP_147154325.1">
    <property type="nucleotide sequence ID" value="NZ_BKAJ01000114.1"/>
</dbReference>
<protein>
    <recommendedName>
        <fullName evidence="1">Glycosyl transferase family 1 domain-containing protein</fullName>
    </recommendedName>
</protein>
<dbReference type="Pfam" id="PF00534">
    <property type="entry name" value="Glycos_transf_1"/>
    <property type="match status" value="1"/>
</dbReference>